<dbReference type="Proteomes" id="UP000216682">
    <property type="component" value="Unassembled WGS sequence"/>
</dbReference>
<feature type="coiled-coil region" evidence="1">
    <location>
        <begin position="1"/>
        <end position="54"/>
    </location>
</feature>
<dbReference type="EMBL" id="NPEZ01000003">
    <property type="protein sequence ID" value="OZT77125.1"/>
    <property type="molecule type" value="Genomic_DNA"/>
</dbReference>
<protein>
    <submittedName>
        <fullName evidence="2">Uncharacterized protein</fullName>
    </submittedName>
</protein>
<evidence type="ECO:0000256" key="1">
    <source>
        <dbReference type="SAM" id="Coils"/>
    </source>
</evidence>
<dbReference type="AlphaFoldDB" id="A0A265E6K1"/>
<evidence type="ECO:0000313" key="2">
    <source>
        <dbReference type="EMBL" id="OZT77125.1"/>
    </source>
</evidence>
<keyword evidence="1" id="KW-0175">Coiled coil</keyword>
<name>A0A265E6K1_9STAP</name>
<dbReference type="RefSeq" id="WP_094906648.1">
    <property type="nucleotide sequence ID" value="NZ_NPEZ01000003.1"/>
</dbReference>
<evidence type="ECO:0000313" key="3">
    <source>
        <dbReference type="Proteomes" id="UP000216682"/>
    </source>
</evidence>
<comment type="caution">
    <text evidence="2">The sequence shown here is derived from an EMBL/GenBank/DDBJ whole genome shotgun (WGS) entry which is preliminary data.</text>
</comment>
<sequence length="89" mass="10431">MSKYENSIRRIKSELRTAQEDYDNALDFGYEVDIDIQENYIENLQSQLRTFQEAQSLNEIKAVMNLPETTYGETFTKLAKIKEIVEGME</sequence>
<reference evidence="2 3" key="1">
    <citation type="submission" date="2017-07" db="EMBL/GenBank/DDBJ databases">
        <title>Shotgun whole genome sequences of three halophilic bacterial isolates.</title>
        <authorList>
            <person name="Pozzo T."/>
            <person name="Higdon S.M."/>
            <person name="Quillaguaman J."/>
        </authorList>
    </citation>
    <scope>NUCLEOTIDE SEQUENCE [LARGE SCALE GENOMIC DNA]</scope>
    <source>
        <strain evidence="2 3">BU-1</strain>
    </source>
</reference>
<gene>
    <name evidence="2" type="ORF">CFN03_08600</name>
</gene>
<accession>A0A265E6K1</accession>
<organism evidence="2 3">
    <name type="scientific">Salinicoccus roseus</name>
    <dbReference type="NCBI Taxonomy" id="45670"/>
    <lineage>
        <taxon>Bacteria</taxon>
        <taxon>Bacillati</taxon>
        <taxon>Bacillota</taxon>
        <taxon>Bacilli</taxon>
        <taxon>Bacillales</taxon>
        <taxon>Staphylococcaceae</taxon>
        <taxon>Salinicoccus</taxon>
    </lineage>
</organism>
<proteinExistence type="predicted"/>